<keyword evidence="3" id="KW-1185">Reference proteome</keyword>
<dbReference type="Pfam" id="PF01963">
    <property type="entry name" value="TraB_PrgY_gumN"/>
    <property type="match status" value="1"/>
</dbReference>
<dbReference type="PANTHER" id="PTHR40590">
    <property type="entry name" value="CYTOPLASMIC PROTEIN-RELATED"/>
    <property type="match status" value="1"/>
</dbReference>
<dbReference type="AlphaFoldDB" id="A0A0L6JU79"/>
<dbReference type="PATRIC" id="fig|398512.5.peg.4874"/>
<name>A0A0L6JU79_9FIRM</name>
<organism evidence="2 3">
    <name type="scientific">Pseudobacteroides cellulosolvens ATCC 35603 = DSM 2933</name>
    <dbReference type="NCBI Taxonomy" id="398512"/>
    <lineage>
        <taxon>Bacteria</taxon>
        <taxon>Bacillati</taxon>
        <taxon>Bacillota</taxon>
        <taxon>Clostridia</taxon>
        <taxon>Eubacteriales</taxon>
        <taxon>Oscillospiraceae</taxon>
        <taxon>Pseudobacteroides</taxon>
    </lineage>
</organism>
<dbReference type="EMBL" id="LGTC01000001">
    <property type="protein sequence ID" value="KNY29378.1"/>
    <property type="molecule type" value="Genomic_DNA"/>
</dbReference>
<accession>A0A0L6JU79</accession>
<dbReference type="eggNOG" id="COG3735">
    <property type="taxonomic scope" value="Bacteria"/>
</dbReference>
<dbReference type="RefSeq" id="WP_036935659.1">
    <property type="nucleotide sequence ID" value="NZ_JQKC01000001.1"/>
</dbReference>
<evidence type="ECO:0000313" key="2">
    <source>
        <dbReference type="EMBL" id="KNY29378.1"/>
    </source>
</evidence>
<sequence length="491" mass="55027" precursor="true">MKGILKVRFVLLSLVMVLTLQINVFAAEQIQPMSDTVEQPSTWAAEGVKWSSLYGLVDKKFLSKYQSNVNKEELFDIGVNLYEKLTGKAIVPVKKSPFTDANSETILKAYSIKIVEGKGKLEPKKAATRLDVTTVIYKAIRAAQPSFNFKADIKLNHRDAGKLTASLCDMVKYIYSKNILRGKTNSLLGLNLPCTRQEIMVIASRAYEFSIYEAGKASKGPFWKVSDEDSSIYLLGSIHIADPSLYPMSKDILNAFEKSDSLVLELDLVKSTEADAIEYMQQKMVYQDEDSLDKNVSKEIYDSFIDLAKSNGIPEAIAKKYKPWAAALIAQNLVLSGSNMDSSLGVDLFFTSKATGKKEILEIEGLKFQIDLFDSFSKELQIQYLTGILGSEESADEQVDVLKDMLKAWKEGNISDLEKMLELENDISEEMKEFNEKLIITRNDNMTKKVKEYLADPSRKTYFVVVGAAHMIGDNGIATQLKDGYKIEQIK</sequence>
<evidence type="ECO:0000256" key="1">
    <source>
        <dbReference type="SAM" id="SignalP"/>
    </source>
</evidence>
<dbReference type="Proteomes" id="UP000036923">
    <property type="component" value="Unassembled WGS sequence"/>
</dbReference>
<dbReference type="OrthoDB" id="357294at2"/>
<feature type="signal peptide" evidence="1">
    <location>
        <begin position="1"/>
        <end position="26"/>
    </location>
</feature>
<dbReference type="InterPro" id="IPR047111">
    <property type="entry name" value="YbaP-like"/>
</dbReference>
<evidence type="ECO:0000313" key="3">
    <source>
        <dbReference type="Proteomes" id="UP000036923"/>
    </source>
</evidence>
<feature type="chain" id="PRO_5005566445" evidence="1">
    <location>
        <begin position="27"/>
        <end position="491"/>
    </location>
</feature>
<comment type="caution">
    <text evidence="2">The sequence shown here is derived from an EMBL/GenBank/DDBJ whole genome shotgun (WGS) entry which is preliminary data.</text>
</comment>
<dbReference type="CDD" id="cd14789">
    <property type="entry name" value="Tiki"/>
    <property type="match status" value="1"/>
</dbReference>
<reference evidence="3" key="1">
    <citation type="submission" date="2015-07" db="EMBL/GenBank/DDBJ databases">
        <title>Near-Complete Genome Sequence of the Cellulolytic Bacterium Bacteroides (Pseudobacteroides) cellulosolvens ATCC 35603.</title>
        <authorList>
            <person name="Dassa B."/>
            <person name="Utturkar S.M."/>
            <person name="Klingeman D.M."/>
            <person name="Hurt R.A."/>
            <person name="Keller M."/>
            <person name="Xu J."/>
            <person name="Reddy Y.H.K."/>
            <person name="Borovok I."/>
            <person name="Grinberg I.R."/>
            <person name="Lamed R."/>
            <person name="Zhivin O."/>
            <person name="Bayer E.A."/>
            <person name="Brown S.D."/>
        </authorList>
    </citation>
    <scope>NUCLEOTIDE SEQUENCE [LARGE SCALE GENOMIC DNA]</scope>
    <source>
        <strain evidence="3">DSM 2933</strain>
    </source>
</reference>
<dbReference type="InterPro" id="IPR002816">
    <property type="entry name" value="TraB/PrgY/GumN_fam"/>
</dbReference>
<gene>
    <name evidence="2" type="ORF">Bccel_4652</name>
</gene>
<dbReference type="PANTHER" id="PTHR40590:SF1">
    <property type="entry name" value="CYTOPLASMIC PROTEIN"/>
    <property type="match status" value="1"/>
</dbReference>
<dbReference type="STRING" id="398512.Bccel_4652"/>
<protein>
    <submittedName>
        <fullName evidence="2">TraB determinant protein</fullName>
    </submittedName>
</protein>
<proteinExistence type="predicted"/>
<keyword evidence="1" id="KW-0732">Signal</keyword>